<dbReference type="AlphaFoldDB" id="A0A1G6WTH5"/>
<protein>
    <recommendedName>
        <fullName evidence="1">Helicase/UvrB N-terminal domain-containing protein</fullName>
    </recommendedName>
</protein>
<proteinExistence type="predicted"/>
<dbReference type="GO" id="GO:0016787">
    <property type="term" value="F:hydrolase activity"/>
    <property type="evidence" value="ECO:0007669"/>
    <property type="project" value="InterPro"/>
</dbReference>
<dbReference type="Proteomes" id="UP000324021">
    <property type="component" value="Unassembled WGS sequence"/>
</dbReference>
<sequence>MGFSADDLRPYQKQAVRAISESDEDYKSLILPTGAGKTRVGLAYASEMTDEGCSVAYITQTDAHVGQVLSEADEIGVDAVHIPGRSAEPQGEGNSGDREIDIQDYNLGFTIGVFSYPGYFHGSEVPTADILIVDDAHAFRGEDVTHSAVILKRDDWGRQYDRLLDLIKDENPILESEIESLQQPIHRGGDAVLVPPPDTDELEKAITSSVESMADLDGWEPYLLQQRLNASPEFVNWPCVITANTISWRPFILPFESFGRSPNREIDESELVAMTSIRDPEEFLQTRLGTPELVTKIEPSEPVEEMGSRIVIPYREQYDRNPPSEGQVNTINQWADRFGSVLVSVASHDSAEEVIQELYKEGINPVEYESEKSIQKFQEKEEPRALILINKPSGIDISSSICPVAIHLDLPYSTSGHEVVAGDIEESGAVAEASLAVRLSQLLGRLNRSDDDRSIHLLLADGLPLRRGTAFVKSLDPAVLTDLLIGRRGIAQEYELPVETGLLDEAEAFLSGDDNLRDRYIDNPEKLRKRFLGSDVEGFSPGTIQHVEANLFAARGNFSQAAKNFERFAKNAEEHGYLDYASFYDFQSVVYGSADTGSTDDTLNRSTDAITDTALDRNPQSGSLVAALRQIQSSKETDTEQARIEMRVKQQKRQAFYTFTRWYDEADGSVPDKDRCTSVDPWKEYWRNKFAVADHSELTSAYSEAFELLGTDTPQPEKQDNDLRIRWETESGEGFILAVEIKGWDPEEVDSEPNLKSDNVRQARTNARKIDADATLLASSRSARNRDVPASAETYGVHCLNGDASVAFADMMAEQCAILAKVERNQIDRNQIPLCARKIQKLLESDGGILDGHEIRSLIDMDGE</sequence>
<dbReference type="Gene3D" id="3.40.50.300">
    <property type="entry name" value="P-loop containing nucleotide triphosphate hydrolases"/>
    <property type="match status" value="1"/>
</dbReference>
<accession>A0A1G6WTH5</accession>
<dbReference type="GO" id="GO:0003677">
    <property type="term" value="F:DNA binding"/>
    <property type="evidence" value="ECO:0007669"/>
    <property type="project" value="InterPro"/>
</dbReference>
<dbReference type="GO" id="GO:0005524">
    <property type="term" value="F:ATP binding"/>
    <property type="evidence" value="ECO:0007669"/>
    <property type="project" value="InterPro"/>
</dbReference>
<evidence type="ECO:0000313" key="2">
    <source>
        <dbReference type="EMBL" id="SDD68335.1"/>
    </source>
</evidence>
<dbReference type="InterPro" id="IPR027417">
    <property type="entry name" value="P-loop_NTPase"/>
</dbReference>
<name>A0A1G6WTH5_9EURY</name>
<evidence type="ECO:0000313" key="3">
    <source>
        <dbReference type="Proteomes" id="UP000324021"/>
    </source>
</evidence>
<organism evidence="2 3">
    <name type="scientific">Natrinema hispanicum</name>
    <dbReference type="NCBI Taxonomy" id="392421"/>
    <lineage>
        <taxon>Archaea</taxon>
        <taxon>Methanobacteriati</taxon>
        <taxon>Methanobacteriota</taxon>
        <taxon>Stenosarchaea group</taxon>
        <taxon>Halobacteria</taxon>
        <taxon>Halobacteriales</taxon>
        <taxon>Natrialbaceae</taxon>
        <taxon>Natrinema</taxon>
    </lineage>
</organism>
<evidence type="ECO:0000259" key="1">
    <source>
        <dbReference type="Pfam" id="PF04851"/>
    </source>
</evidence>
<dbReference type="SUPFAM" id="SSF52540">
    <property type="entry name" value="P-loop containing nucleoside triphosphate hydrolases"/>
    <property type="match status" value="1"/>
</dbReference>
<dbReference type="InterPro" id="IPR006935">
    <property type="entry name" value="Helicase/UvrB_N"/>
</dbReference>
<gene>
    <name evidence="2" type="ORF">SAMN05192552_103912</name>
</gene>
<dbReference type="EMBL" id="FMZP01000039">
    <property type="protein sequence ID" value="SDD68335.1"/>
    <property type="molecule type" value="Genomic_DNA"/>
</dbReference>
<reference evidence="2 3" key="1">
    <citation type="submission" date="2016-10" db="EMBL/GenBank/DDBJ databases">
        <authorList>
            <person name="Varghese N."/>
            <person name="Submissions S."/>
        </authorList>
    </citation>
    <scope>NUCLEOTIDE SEQUENCE [LARGE SCALE GENOMIC DNA]</scope>
    <source>
        <strain evidence="2 3">CDM_1</strain>
    </source>
</reference>
<feature type="domain" description="Helicase/UvrB N-terminal" evidence="1">
    <location>
        <begin position="7"/>
        <end position="142"/>
    </location>
</feature>
<dbReference type="Pfam" id="PF04851">
    <property type="entry name" value="ResIII"/>
    <property type="match status" value="1"/>
</dbReference>
<dbReference type="RefSeq" id="WP_149782546.1">
    <property type="nucleotide sequence ID" value="NZ_FMZP01000039.1"/>
</dbReference>